<accession>A0A8J2HDS0</accession>
<keyword evidence="2" id="KW-0479">Metal-binding</keyword>
<keyword evidence="5" id="KW-0539">Nucleus</keyword>
<proteinExistence type="predicted"/>
<evidence type="ECO:0000313" key="10">
    <source>
        <dbReference type="Proteomes" id="UP000786811"/>
    </source>
</evidence>
<reference evidence="9" key="1">
    <citation type="submission" date="2021-04" db="EMBL/GenBank/DDBJ databases">
        <authorList>
            <person name="Chebbi M.A.C M."/>
        </authorList>
    </citation>
    <scope>NUCLEOTIDE SEQUENCE</scope>
</reference>
<keyword evidence="10" id="KW-1185">Reference proteome</keyword>
<dbReference type="InterPro" id="IPR003656">
    <property type="entry name" value="Znf_BED"/>
</dbReference>
<evidence type="ECO:0000256" key="1">
    <source>
        <dbReference type="ARBA" id="ARBA00004123"/>
    </source>
</evidence>
<evidence type="ECO:0000256" key="6">
    <source>
        <dbReference type="PROSITE-ProRule" id="PRU00027"/>
    </source>
</evidence>
<dbReference type="GO" id="GO:0005634">
    <property type="term" value="C:nucleus"/>
    <property type="evidence" value="ECO:0007669"/>
    <property type="project" value="UniProtKB-SubCell"/>
</dbReference>
<dbReference type="EMBL" id="CAJNRD030001119">
    <property type="protein sequence ID" value="CAG5090089.1"/>
    <property type="molecule type" value="Genomic_DNA"/>
</dbReference>
<dbReference type="InterPro" id="IPR013087">
    <property type="entry name" value="Znf_C2H2_type"/>
</dbReference>
<keyword evidence="3 6" id="KW-0863">Zinc-finger</keyword>
<dbReference type="GO" id="GO:0008270">
    <property type="term" value="F:zinc ion binding"/>
    <property type="evidence" value="ECO:0007669"/>
    <property type="project" value="UniProtKB-KW"/>
</dbReference>
<evidence type="ECO:0000256" key="3">
    <source>
        <dbReference type="ARBA" id="ARBA00022771"/>
    </source>
</evidence>
<dbReference type="CDD" id="cd20908">
    <property type="entry name" value="SUF4-like"/>
    <property type="match status" value="1"/>
</dbReference>
<evidence type="ECO:0000256" key="5">
    <source>
        <dbReference type="ARBA" id="ARBA00023242"/>
    </source>
</evidence>
<feature type="domain" description="BED-type" evidence="8">
    <location>
        <begin position="6"/>
        <end position="65"/>
    </location>
</feature>
<dbReference type="PANTHER" id="PTHR23215">
    <property type="entry name" value="ZINC FINGER PROTEIN 207"/>
    <property type="match status" value="1"/>
</dbReference>
<comment type="caution">
    <text evidence="9">The sequence shown here is derived from an EMBL/GenBank/DDBJ whole genome shotgun (WGS) entry which is preliminary data.</text>
</comment>
<dbReference type="GO" id="GO:0003677">
    <property type="term" value="F:DNA binding"/>
    <property type="evidence" value="ECO:0007669"/>
    <property type="project" value="InterPro"/>
</dbReference>
<comment type="subcellular location">
    <subcellularLocation>
        <location evidence="1">Nucleus</location>
    </subcellularLocation>
</comment>
<dbReference type="PROSITE" id="PS50808">
    <property type="entry name" value="ZF_BED"/>
    <property type="match status" value="1"/>
</dbReference>
<dbReference type="PROSITE" id="PS00028">
    <property type="entry name" value="ZINC_FINGER_C2H2_1"/>
    <property type="match status" value="2"/>
</dbReference>
<organism evidence="9 10">
    <name type="scientific">Cotesia congregata</name>
    <name type="common">Parasitoid wasp</name>
    <name type="synonym">Apanteles congregatus</name>
    <dbReference type="NCBI Taxonomy" id="51543"/>
    <lineage>
        <taxon>Eukaryota</taxon>
        <taxon>Metazoa</taxon>
        <taxon>Ecdysozoa</taxon>
        <taxon>Arthropoda</taxon>
        <taxon>Hexapoda</taxon>
        <taxon>Insecta</taxon>
        <taxon>Pterygota</taxon>
        <taxon>Neoptera</taxon>
        <taxon>Endopterygota</taxon>
        <taxon>Hymenoptera</taxon>
        <taxon>Apocrita</taxon>
        <taxon>Ichneumonoidea</taxon>
        <taxon>Braconidae</taxon>
        <taxon>Microgastrinae</taxon>
        <taxon>Cotesia</taxon>
    </lineage>
</organism>
<gene>
    <name evidence="9" type="ORF">HICCMSTLAB_LOCUS5484</name>
</gene>
<sequence length="325" mass="35136">MGRKKKKQSRPWCWYCNREFDDEKILIQHQKAKHFKCHICHKKLYTGPGLSIHCMQVHKEAIDKVPNSMPNRSNIEIEIYGMEGIPPNDLKEHERQRNGGRPGSPSSGEDEPAQKKSKPEGLLGSAPGAMPTNSGMMPGMMQGMPGHHPMHQMGQYPPPMHHMMGHMGHVGPPFMQGMMPGMPGMPPGMQPPVSGASMPTRPLFPAVVSTATSSVHNSTPIGTDFKPITSIAGGSIGPIKPTFPAYSSESTVQTNNSNDQKVNLIATTGAASKIIHPPEDLSLDAQSLLGMLGALPPGAMHPAFATPMGFPGGPMLTPMMHPRFR</sequence>
<dbReference type="SMART" id="SM00355">
    <property type="entry name" value="ZnF_C2H2"/>
    <property type="match status" value="2"/>
</dbReference>
<dbReference type="Proteomes" id="UP000786811">
    <property type="component" value="Unassembled WGS sequence"/>
</dbReference>
<keyword evidence="4" id="KW-0862">Zinc</keyword>
<evidence type="ECO:0000313" key="9">
    <source>
        <dbReference type="EMBL" id="CAG5090089.1"/>
    </source>
</evidence>
<feature type="region of interest" description="Disordered" evidence="7">
    <location>
        <begin position="84"/>
        <end position="142"/>
    </location>
</feature>
<dbReference type="PANTHER" id="PTHR23215:SF0">
    <property type="entry name" value="BUB3-INTERACTING AND GLEBS MOTIF-CONTAINING PROTEIN ZNF207"/>
    <property type="match status" value="1"/>
</dbReference>
<dbReference type="AlphaFoldDB" id="A0A8J2HDS0"/>
<dbReference type="OrthoDB" id="1306014at2759"/>
<evidence type="ECO:0000256" key="7">
    <source>
        <dbReference type="SAM" id="MobiDB-lite"/>
    </source>
</evidence>
<protein>
    <submittedName>
        <fullName evidence="9">Similar to znf207: BUB3-interacting and GLEBS motif-containing protein ZNF207 (Xenopus laevis)</fullName>
    </submittedName>
</protein>
<evidence type="ECO:0000256" key="2">
    <source>
        <dbReference type="ARBA" id="ARBA00022723"/>
    </source>
</evidence>
<name>A0A8J2HDS0_COTCN</name>
<evidence type="ECO:0000259" key="8">
    <source>
        <dbReference type="PROSITE" id="PS50808"/>
    </source>
</evidence>
<evidence type="ECO:0000256" key="4">
    <source>
        <dbReference type="ARBA" id="ARBA00022833"/>
    </source>
</evidence>